<keyword evidence="1" id="KW-0472">Membrane</keyword>
<proteinExistence type="predicted"/>
<accession>F7XQ05</accession>
<evidence type="ECO:0000313" key="2">
    <source>
        <dbReference type="EMBL" id="AEH61532.1"/>
    </source>
</evidence>
<dbReference type="HOGENOM" id="CLU_1745589_0_0_2"/>
<evidence type="ECO:0000256" key="1">
    <source>
        <dbReference type="SAM" id="Phobius"/>
    </source>
</evidence>
<name>F7XQ05_METZD</name>
<evidence type="ECO:0000313" key="3">
    <source>
        <dbReference type="Proteomes" id="UP000006622"/>
    </source>
</evidence>
<protein>
    <submittedName>
        <fullName evidence="2">Uncharacterized protein</fullName>
    </submittedName>
</protein>
<dbReference type="AlphaFoldDB" id="F7XQ05"/>
<feature type="transmembrane region" description="Helical" evidence="1">
    <location>
        <begin position="7"/>
        <end position="32"/>
    </location>
</feature>
<organism evidence="2 3">
    <name type="scientific">Methanosalsum zhilinae (strain DSM 4017 / NBRC 107636 / OCM 62 / WeN5)</name>
    <name type="common">Methanohalophilus zhilinae</name>
    <dbReference type="NCBI Taxonomy" id="679901"/>
    <lineage>
        <taxon>Archaea</taxon>
        <taxon>Methanobacteriati</taxon>
        <taxon>Methanobacteriota</taxon>
        <taxon>Stenosarchaea group</taxon>
        <taxon>Methanomicrobia</taxon>
        <taxon>Methanosarcinales</taxon>
        <taxon>Methanosarcinaceae</taxon>
        <taxon>Methanosalsum</taxon>
    </lineage>
</organism>
<gene>
    <name evidence="2" type="ordered locus">Mzhil_1697</name>
</gene>
<sequence precursor="true">MKRRTRNIILLLLIVALLAIPAMIMFGLTYYVSHEYSEIEEIEYPGTSFYPESIGYGTDNLIFRYTPQTDRAADYIVTYTLAEIEPPDGQHKVLESVENRRYTISPEEPLEIETGPRKIEYTYQIDMVIMDTEHRELHRSKMAATLPQQ</sequence>
<dbReference type="EMBL" id="CP002101">
    <property type="protein sequence ID" value="AEH61532.1"/>
    <property type="molecule type" value="Genomic_DNA"/>
</dbReference>
<keyword evidence="1" id="KW-1133">Transmembrane helix</keyword>
<keyword evidence="1" id="KW-0812">Transmembrane</keyword>
<dbReference type="RefSeq" id="WP_013898968.1">
    <property type="nucleotide sequence ID" value="NC_015676.1"/>
</dbReference>
<dbReference type="KEGG" id="mzh:Mzhil_1697"/>
<dbReference type="Proteomes" id="UP000006622">
    <property type="component" value="Chromosome"/>
</dbReference>
<dbReference type="GeneID" id="10823338"/>
<keyword evidence="3" id="KW-1185">Reference proteome</keyword>
<reference evidence="2 3" key="1">
    <citation type="submission" date="2010-07" db="EMBL/GenBank/DDBJ databases">
        <title>The complete genome of Methanosalsum zhilinae DSM 4017.</title>
        <authorList>
            <consortium name="US DOE Joint Genome Institute (JGI-PGF)"/>
            <person name="Lucas S."/>
            <person name="Copeland A."/>
            <person name="Lapidus A."/>
            <person name="Glavina del Rio T."/>
            <person name="Dalin E."/>
            <person name="Tice H."/>
            <person name="Bruce D."/>
            <person name="Goodwin L."/>
            <person name="Pitluck S."/>
            <person name="Kyrpides N."/>
            <person name="Mavromatis K."/>
            <person name="Ovchinnikova G."/>
            <person name="Daligault H."/>
            <person name="Detter J.C."/>
            <person name="Han C."/>
            <person name="Tapia R."/>
            <person name="Larimer F."/>
            <person name="Land M."/>
            <person name="Hauser L."/>
            <person name="Markowitz V."/>
            <person name="Cheng J.-F."/>
            <person name="Hugenholtz P."/>
            <person name="Woyke T."/>
            <person name="Wu D."/>
            <person name="Spring S."/>
            <person name="Schueler E."/>
            <person name="Brambilla E."/>
            <person name="Klenk H.-P."/>
            <person name="Eisen J.A."/>
        </authorList>
    </citation>
    <scope>NUCLEOTIDE SEQUENCE [LARGE SCALE GENOMIC DNA]</scope>
    <source>
        <strain evidence="3">DSM 4017 / NBRC 107636 / OCM 62 / WeN5</strain>
    </source>
</reference>